<dbReference type="CDD" id="cd04301">
    <property type="entry name" value="NAT_SF"/>
    <property type="match status" value="1"/>
</dbReference>
<dbReference type="Gene3D" id="3.40.630.30">
    <property type="match status" value="1"/>
</dbReference>
<organism evidence="2 3">
    <name type="scientific">Fusarium musae</name>
    <dbReference type="NCBI Taxonomy" id="1042133"/>
    <lineage>
        <taxon>Eukaryota</taxon>
        <taxon>Fungi</taxon>
        <taxon>Dikarya</taxon>
        <taxon>Ascomycota</taxon>
        <taxon>Pezizomycotina</taxon>
        <taxon>Sordariomycetes</taxon>
        <taxon>Hypocreomycetidae</taxon>
        <taxon>Hypocreales</taxon>
        <taxon>Nectriaceae</taxon>
        <taxon>Fusarium</taxon>
    </lineage>
</organism>
<dbReference type="InterPro" id="IPR000182">
    <property type="entry name" value="GNAT_dom"/>
</dbReference>
<proteinExistence type="predicted"/>
<comment type="caution">
    <text evidence="2">The sequence shown here is derived from an EMBL/GenBank/DDBJ whole genome shotgun (WGS) entry which is preliminary data.</text>
</comment>
<evidence type="ECO:0000313" key="2">
    <source>
        <dbReference type="EMBL" id="KAG9496443.1"/>
    </source>
</evidence>
<feature type="domain" description="N-acetyltransferase" evidence="1">
    <location>
        <begin position="24"/>
        <end position="169"/>
    </location>
</feature>
<dbReference type="RefSeq" id="XP_044675443.1">
    <property type="nucleotide sequence ID" value="XM_044830527.1"/>
</dbReference>
<sequence length="193" mass="21890">MTSLRAKFQSRSWQKDQFTISTDPTLFPISQLTDIFNSKEFYWASALSPEAFKEALHNSLSFGIYDSAQSSGPESPGKLIGIARLVTDFVTFAYLTDVWVDPTYQGQGLGSWLVRCLREVLDEMPDLRRAMLLTGNWEKFVPFYEKLLGMTLVEPRRGEGLAVMESKGQGHPTYGKAGLGPPLKKIFYSWYWP</sequence>
<dbReference type="KEGG" id="fmu:J7337_013031"/>
<dbReference type="InterPro" id="IPR016181">
    <property type="entry name" value="Acyl_CoA_acyltransferase"/>
</dbReference>
<dbReference type="PANTHER" id="PTHR43233">
    <property type="entry name" value="FAMILY N-ACETYLTRANSFERASE, PUTATIVE (AFU_ORTHOLOGUE AFUA_6G03350)-RELATED"/>
    <property type="match status" value="1"/>
</dbReference>
<gene>
    <name evidence="2" type="ORF">J7337_013031</name>
</gene>
<dbReference type="EMBL" id="JAHBCI010000010">
    <property type="protein sequence ID" value="KAG9496443.1"/>
    <property type="molecule type" value="Genomic_DNA"/>
</dbReference>
<protein>
    <recommendedName>
        <fullName evidence="1">N-acetyltransferase domain-containing protein</fullName>
    </recommendedName>
</protein>
<dbReference type="InterPro" id="IPR053144">
    <property type="entry name" value="Acetyltransferase_Butenolide"/>
</dbReference>
<evidence type="ECO:0000259" key="1">
    <source>
        <dbReference type="PROSITE" id="PS51186"/>
    </source>
</evidence>
<dbReference type="SUPFAM" id="SSF55729">
    <property type="entry name" value="Acyl-CoA N-acyltransferases (Nat)"/>
    <property type="match status" value="1"/>
</dbReference>
<dbReference type="AlphaFoldDB" id="A0A9P8D6U5"/>
<accession>A0A9P8D6U5</accession>
<reference evidence="2" key="1">
    <citation type="journal article" date="2021" name="Mol. Plant Microbe Interact.">
        <title>Telomere to telomere genome assembly of Fusarium musae F31, causal agent of crown rot disease of banana.</title>
        <authorList>
            <person name="Degradi L."/>
            <person name="Tava V."/>
            <person name="Kunova A."/>
            <person name="Cortesi P."/>
            <person name="Saracchi M."/>
            <person name="Pasquali M."/>
        </authorList>
    </citation>
    <scope>NUCLEOTIDE SEQUENCE</scope>
    <source>
        <strain evidence="2">F31</strain>
    </source>
</reference>
<name>A0A9P8D6U5_9HYPO</name>
<evidence type="ECO:0000313" key="3">
    <source>
        <dbReference type="Proteomes" id="UP000827133"/>
    </source>
</evidence>
<dbReference type="Proteomes" id="UP000827133">
    <property type="component" value="Unassembled WGS sequence"/>
</dbReference>
<dbReference type="Pfam" id="PF00583">
    <property type="entry name" value="Acetyltransf_1"/>
    <property type="match status" value="1"/>
</dbReference>
<keyword evidence="3" id="KW-1185">Reference proteome</keyword>
<dbReference type="PANTHER" id="PTHR43233:SF1">
    <property type="entry name" value="FAMILY N-ACETYLTRANSFERASE, PUTATIVE (AFU_ORTHOLOGUE AFUA_6G03350)-RELATED"/>
    <property type="match status" value="1"/>
</dbReference>
<dbReference type="GeneID" id="68320887"/>
<dbReference type="GO" id="GO:0016747">
    <property type="term" value="F:acyltransferase activity, transferring groups other than amino-acyl groups"/>
    <property type="evidence" value="ECO:0007669"/>
    <property type="project" value="InterPro"/>
</dbReference>
<dbReference type="PROSITE" id="PS51186">
    <property type="entry name" value="GNAT"/>
    <property type="match status" value="1"/>
</dbReference>